<organism evidence="3 4">
    <name type="scientific">Paracoccus marinaquae</name>
    <dbReference type="NCBI Taxonomy" id="2841926"/>
    <lineage>
        <taxon>Bacteria</taxon>
        <taxon>Pseudomonadati</taxon>
        <taxon>Pseudomonadota</taxon>
        <taxon>Alphaproteobacteria</taxon>
        <taxon>Rhodobacterales</taxon>
        <taxon>Paracoccaceae</taxon>
        <taxon>Paracoccus</taxon>
    </lineage>
</organism>
<sequence>MHLHYLSRHADGPPHGTDLSPAHLGKLRLRGLTARDRRLHTAHLLRLSAEDRRARFHSAISDKAVIAYSRGLDWNHAWVFGAFVDGTLRGVGELVPLEGTDEGELSISVEKPYQHMGIGKMLTLALILAARRTGIGTVRMLYVHGNQRMRALARDLGAKTIAAPGVLEGVVTVAEKPRRPA</sequence>
<dbReference type="EMBL" id="JAHKNG010000009">
    <property type="protein sequence ID" value="MBU3029903.1"/>
    <property type="molecule type" value="Genomic_DNA"/>
</dbReference>
<evidence type="ECO:0000259" key="2">
    <source>
        <dbReference type="PROSITE" id="PS51186"/>
    </source>
</evidence>
<gene>
    <name evidence="3" type="ORF">KNW02_07195</name>
</gene>
<protein>
    <submittedName>
        <fullName evidence="3">GNAT family N-acetyltransferase</fullName>
        <ecNumber evidence="3">2.3.1.-</ecNumber>
    </submittedName>
</protein>
<feature type="region of interest" description="Disordered" evidence="1">
    <location>
        <begin position="1"/>
        <end position="22"/>
    </location>
</feature>
<keyword evidence="4" id="KW-1185">Reference proteome</keyword>
<dbReference type="InterPro" id="IPR000182">
    <property type="entry name" value="GNAT_dom"/>
</dbReference>
<keyword evidence="3" id="KW-0808">Transferase</keyword>
<feature type="domain" description="N-acetyltransferase" evidence="2">
    <location>
        <begin position="42"/>
        <end position="179"/>
    </location>
</feature>
<dbReference type="RefSeq" id="WP_216032588.1">
    <property type="nucleotide sequence ID" value="NZ_JAHKNG010000009.1"/>
</dbReference>
<evidence type="ECO:0000313" key="4">
    <source>
        <dbReference type="Proteomes" id="UP001166191"/>
    </source>
</evidence>
<evidence type="ECO:0000313" key="3">
    <source>
        <dbReference type="EMBL" id="MBU3029903.1"/>
    </source>
</evidence>
<name>A0ABS6AH35_9RHOB</name>
<dbReference type="PROSITE" id="PS51186">
    <property type="entry name" value="GNAT"/>
    <property type="match status" value="1"/>
</dbReference>
<dbReference type="EC" id="2.3.1.-" evidence="3"/>
<proteinExistence type="predicted"/>
<dbReference type="Proteomes" id="UP001166191">
    <property type="component" value="Unassembled WGS sequence"/>
</dbReference>
<accession>A0ABS6AH35</accession>
<dbReference type="Pfam" id="PF00583">
    <property type="entry name" value="Acetyltransf_1"/>
    <property type="match status" value="1"/>
</dbReference>
<comment type="caution">
    <text evidence="3">The sequence shown here is derived from an EMBL/GenBank/DDBJ whole genome shotgun (WGS) entry which is preliminary data.</text>
</comment>
<keyword evidence="3" id="KW-0012">Acyltransferase</keyword>
<evidence type="ECO:0000256" key="1">
    <source>
        <dbReference type="SAM" id="MobiDB-lite"/>
    </source>
</evidence>
<dbReference type="CDD" id="cd04301">
    <property type="entry name" value="NAT_SF"/>
    <property type="match status" value="1"/>
</dbReference>
<reference evidence="3" key="1">
    <citation type="submission" date="2021-06" db="EMBL/GenBank/DDBJ databases">
        <title>Paracoccus bacterium XHP0099 sp. nov., isolated from the surface waters of the Yellow Sea.</title>
        <authorList>
            <person name="Xue H."/>
            <person name="Zhang D."/>
        </authorList>
    </citation>
    <scope>NUCLEOTIDE SEQUENCE</scope>
    <source>
        <strain evidence="3">XHP0099</strain>
    </source>
</reference>
<dbReference type="GO" id="GO:0016746">
    <property type="term" value="F:acyltransferase activity"/>
    <property type="evidence" value="ECO:0007669"/>
    <property type="project" value="UniProtKB-KW"/>
</dbReference>